<proteinExistence type="predicted"/>
<dbReference type="Gene3D" id="3.90.1300.10">
    <property type="entry name" value="Amidase signature (AS) domain"/>
    <property type="match status" value="1"/>
</dbReference>
<evidence type="ECO:0000313" key="2">
    <source>
        <dbReference type="EMBL" id="KAK7314974.1"/>
    </source>
</evidence>
<keyword evidence="3" id="KW-1185">Reference proteome</keyword>
<organism evidence="2 3">
    <name type="scientific">Canavalia gladiata</name>
    <name type="common">Sword bean</name>
    <name type="synonym">Dolichos gladiatus</name>
    <dbReference type="NCBI Taxonomy" id="3824"/>
    <lineage>
        <taxon>Eukaryota</taxon>
        <taxon>Viridiplantae</taxon>
        <taxon>Streptophyta</taxon>
        <taxon>Embryophyta</taxon>
        <taxon>Tracheophyta</taxon>
        <taxon>Spermatophyta</taxon>
        <taxon>Magnoliopsida</taxon>
        <taxon>eudicotyledons</taxon>
        <taxon>Gunneridae</taxon>
        <taxon>Pentapetalae</taxon>
        <taxon>rosids</taxon>
        <taxon>fabids</taxon>
        <taxon>Fabales</taxon>
        <taxon>Fabaceae</taxon>
        <taxon>Papilionoideae</taxon>
        <taxon>50 kb inversion clade</taxon>
        <taxon>NPAAA clade</taxon>
        <taxon>indigoferoid/millettioid clade</taxon>
        <taxon>Phaseoleae</taxon>
        <taxon>Canavalia</taxon>
    </lineage>
</organism>
<feature type="domain" description="Amidase" evidence="1">
    <location>
        <begin position="27"/>
        <end position="409"/>
    </location>
</feature>
<sequence length="445" mass="47223">MALLNVASSIKTPSSAFMEEFVLTPTKTGPLDRLTFGVKDMFDVKGYVTAFGNPSWKETHFRAKSDAPTITTLLNEGATCVGTLITDELAYSIMGENIHYGTPRNGAAPRHVPGGSSSGSAAAVSGWLVDFSIGTDCIGSARLPASYCGIFGMRPSQDVIPSLGVIPMAQSLDTIGWFARDPSILDKVGRVLLGKAEKSSTRPSRIFIAEDCFQLSSIPQSVLTETALKAIQDKYAAGITIETINIGEYLNARVPSLKHFNVYNYPPLAALNGAMQTLARYEFKVNHGGWVDEVKPNLGPGVAENVSTALKTTGAKIDICHAIFSEARDVINELLGEDGVLLTPTVAGPPPTVGTNVYELSNFNDRNFTLFTPAGVAGACQISIPAGTYEGLPISFSLVAKHGADTFLLSAVEEINNAINATKEEAKATTVAPAIKEAKLTARFA</sequence>
<dbReference type="EMBL" id="JAYMYQ010000008">
    <property type="protein sequence ID" value="KAK7314974.1"/>
    <property type="molecule type" value="Genomic_DNA"/>
</dbReference>
<name>A0AAN9PYZ3_CANGL</name>
<dbReference type="PANTHER" id="PTHR46310:SF7">
    <property type="entry name" value="AMIDASE 1"/>
    <property type="match status" value="1"/>
</dbReference>
<comment type="caution">
    <text evidence="2">The sequence shown here is derived from an EMBL/GenBank/DDBJ whole genome shotgun (WGS) entry which is preliminary data.</text>
</comment>
<dbReference type="PANTHER" id="PTHR46310">
    <property type="entry name" value="AMIDASE 1"/>
    <property type="match status" value="1"/>
</dbReference>
<gene>
    <name evidence="2" type="ORF">VNO77_33506</name>
</gene>
<evidence type="ECO:0000259" key="1">
    <source>
        <dbReference type="Pfam" id="PF01425"/>
    </source>
</evidence>
<dbReference type="InterPro" id="IPR023631">
    <property type="entry name" value="Amidase_dom"/>
</dbReference>
<dbReference type="InterPro" id="IPR036928">
    <property type="entry name" value="AS_sf"/>
</dbReference>
<dbReference type="Proteomes" id="UP001367508">
    <property type="component" value="Unassembled WGS sequence"/>
</dbReference>
<dbReference type="Pfam" id="PF01425">
    <property type="entry name" value="Amidase"/>
    <property type="match status" value="1"/>
</dbReference>
<evidence type="ECO:0000313" key="3">
    <source>
        <dbReference type="Proteomes" id="UP001367508"/>
    </source>
</evidence>
<protein>
    <recommendedName>
        <fullName evidence="1">Amidase domain-containing protein</fullName>
    </recommendedName>
</protein>
<reference evidence="2 3" key="1">
    <citation type="submission" date="2024-01" db="EMBL/GenBank/DDBJ databases">
        <title>The genomes of 5 underutilized Papilionoideae crops provide insights into root nodulation and disease resistanc.</title>
        <authorList>
            <person name="Jiang F."/>
        </authorList>
    </citation>
    <scope>NUCLEOTIDE SEQUENCE [LARGE SCALE GENOMIC DNA]</scope>
    <source>
        <strain evidence="2">LVBAO_FW01</strain>
        <tissue evidence="2">Leaves</tissue>
    </source>
</reference>
<dbReference type="AlphaFoldDB" id="A0AAN9PYZ3"/>
<dbReference type="SUPFAM" id="SSF75304">
    <property type="entry name" value="Amidase signature (AS) enzymes"/>
    <property type="match status" value="1"/>
</dbReference>
<accession>A0AAN9PYZ3</accession>